<feature type="transmembrane region" description="Helical" evidence="1">
    <location>
        <begin position="20"/>
        <end position="40"/>
    </location>
</feature>
<organism evidence="3 4">
    <name type="scientific">Streptomyces agglomeratus</name>
    <dbReference type="NCBI Taxonomy" id="285458"/>
    <lineage>
        <taxon>Bacteria</taxon>
        <taxon>Bacillati</taxon>
        <taxon>Actinomycetota</taxon>
        <taxon>Actinomycetes</taxon>
        <taxon>Kitasatosporales</taxon>
        <taxon>Streptomycetaceae</taxon>
        <taxon>Streptomyces</taxon>
    </lineage>
</organism>
<name>A0A1E5PHM9_9ACTN</name>
<gene>
    <name evidence="3" type="ORF">AS594_36100</name>
</gene>
<dbReference type="InterPro" id="IPR012495">
    <property type="entry name" value="TadE-like_dom"/>
</dbReference>
<protein>
    <recommendedName>
        <fullName evidence="2">TadE-like domain-containing protein</fullName>
    </recommendedName>
</protein>
<accession>A0A1E5PHM9</accession>
<proteinExistence type="predicted"/>
<keyword evidence="1" id="KW-0812">Transmembrane</keyword>
<evidence type="ECO:0000259" key="2">
    <source>
        <dbReference type="Pfam" id="PF07811"/>
    </source>
</evidence>
<dbReference type="RefSeq" id="WP_069935855.1">
    <property type="nucleotide sequence ID" value="NZ_MEHJ01000001.1"/>
</dbReference>
<dbReference type="OrthoDB" id="4869119at2"/>
<evidence type="ECO:0000313" key="4">
    <source>
        <dbReference type="Proteomes" id="UP000095759"/>
    </source>
</evidence>
<dbReference type="EMBL" id="MEHJ01000001">
    <property type="protein sequence ID" value="OEJ29032.1"/>
    <property type="molecule type" value="Genomic_DNA"/>
</dbReference>
<evidence type="ECO:0000313" key="3">
    <source>
        <dbReference type="EMBL" id="OEJ29032.1"/>
    </source>
</evidence>
<dbReference type="AlphaFoldDB" id="A0A1E5PHM9"/>
<sequence>MRTFALRLRRAPSDRGALSLEAMVLFPVLIMVLLLVVAFGRVTSSHNAVDAAARNAARAASLERIGGSASSAGQATAREVLGQQGLQCTSTSVSISTGGFSARIGETSSTTATVTCVVNLSDIALPGLPGAKTLTSSFTSPIDSYRQRG</sequence>
<evidence type="ECO:0000256" key="1">
    <source>
        <dbReference type="SAM" id="Phobius"/>
    </source>
</evidence>
<keyword evidence="1" id="KW-0472">Membrane</keyword>
<keyword evidence="4" id="KW-1185">Reference proteome</keyword>
<dbReference type="Pfam" id="PF07811">
    <property type="entry name" value="TadE"/>
    <property type="match status" value="1"/>
</dbReference>
<feature type="domain" description="TadE-like" evidence="2">
    <location>
        <begin position="16"/>
        <end position="58"/>
    </location>
</feature>
<keyword evidence="1" id="KW-1133">Transmembrane helix</keyword>
<dbReference type="Proteomes" id="UP000095759">
    <property type="component" value="Unassembled WGS sequence"/>
</dbReference>
<comment type="caution">
    <text evidence="3">The sequence shown here is derived from an EMBL/GenBank/DDBJ whole genome shotgun (WGS) entry which is preliminary data.</text>
</comment>
<reference evidence="3 4" key="1">
    <citation type="submission" date="2016-08" db="EMBL/GenBank/DDBJ databases">
        <title>Complete genome sequence of Streptomyces agglomeratus strain 6-3-2, a novel anti-MRSA actinomycete isolated from Wuli of Tebit, China.</title>
        <authorList>
            <person name="Chen X."/>
        </authorList>
    </citation>
    <scope>NUCLEOTIDE SEQUENCE [LARGE SCALE GENOMIC DNA]</scope>
    <source>
        <strain evidence="3 4">6-3-2</strain>
    </source>
</reference>